<reference evidence="2" key="1">
    <citation type="submission" date="2013-09" db="EMBL/GenBank/DDBJ databases">
        <title>Corchorus olitorius genome sequencing.</title>
        <authorList>
            <person name="Alam M."/>
            <person name="Haque M.S."/>
            <person name="Islam M.S."/>
            <person name="Emdad E.M."/>
            <person name="Islam M.M."/>
            <person name="Ahmed B."/>
            <person name="Halim A."/>
            <person name="Hossen Q.M.M."/>
            <person name="Hossain M.Z."/>
            <person name="Ahmed R."/>
            <person name="Khan M.M."/>
            <person name="Islam R."/>
            <person name="Rashid M.M."/>
            <person name="Khan S.A."/>
            <person name="Rahman M.S."/>
            <person name="Alam M."/>
            <person name="Yahiya A.S."/>
            <person name="Khan M.S."/>
            <person name="Azam M.S."/>
            <person name="Haque T."/>
            <person name="Lashkar M.Z.H."/>
            <person name="Akhand A.I."/>
            <person name="Morshed G."/>
            <person name="Roy S."/>
            <person name="Uddin K.S."/>
            <person name="Rabeya T."/>
            <person name="Hossain A.S."/>
            <person name="Chowdhury A."/>
            <person name="Snigdha A.R."/>
            <person name="Mortoza M.S."/>
            <person name="Matin S.A."/>
            <person name="Hoque S.M.E."/>
            <person name="Islam M.K."/>
            <person name="Roy D.K."/>
            <person name="Haider R."/>
            <person name="Moosa M.M."/>
            <person name="Elias S.M."/>
            <person name="Hasan A.M."/>
            <person name="Jahan S."/>
            <person name="Shafiuddin M."/>
            <person name="Mahmood N."/>
            <person name="Shommy N.S."/>
        </authorList>
    </citation>
    <scope>NUCLEOTIDE SEQUENCE [LARGE SCALE GENOMIC DNA]</scope>
    <source>
        <strain evidence="2">cv. O-4</strain>
    </source>
</reference>
<dbReference type="Proteomes" id="UP000187203">
    <property type="component" value="Unassembled WGS sequence"/>
</dbReference>
<keyword evidence="2" id="KW-1185">Reference proteome</keyword>
<organism evidence="1 2">
    <name type="scientific">Corchorus olitorius</name>
    <dbReference type="NCBI Taxonomy" id="93759"/>
    <lineage>
        <taxon>Eukaryota</taxon>
        <taxon>Viridiplantae</taxon>
        <taxon>Streptophyta</taxon>
        <taxon>Embryophyta</taxon>
        <taxon>Tracheophyta</taxon>
        <taxon>Spermatophyta</taxon>
        <taxon>Magnoliopsida</taxon>
        <taxon>eudicotyledons</taxon>
        <taxon>Gunneridae</taxon>
        <taxon>Pentapetalae</taxon>
        <taxon>rosids</taxon>
        <taxon>malvids</taxon>
        <taxon>Malvales</taxon>
        <taxon>Malvaceae</taxon>
        <taxon>Grewioideae</taxon>
        <taxon>Apeibeae</taxon>
        <taxon>Corchorus</taxon>
    </lineage>
</organism>
<evidence type="ECO:0000313" key="2">
    <source>
        <dbReference type="Proteomes" id="UP000187203"/>
    </source>
</evidence>
<dbReference type="EMBL" id="AWUE01013999">
    <property type="protein sequence ID" value="OMP05439.1"/>
    <property type="molecule type" value="Genomic_DNA"/>
</dbReference>
<accession>A0A1R3KEF4</accession>
<dbReference type="AlphaFoldDB" id="A0A1R3KEF4"/>
<sequence length="103" mass="11875">MAVQAKVEICDVAKECHNFLMKFLASKHNFLRKYLAIKIDIYFGGRAGCEIWSSIKGSHHHAYKNQYRFSFSFNQLCHIKLAVTTFPQGDFDAPVAVMNMFHD</sequence>
<name>A0A1R3KEF4_9ROSI</name>
<protein>
    <submittedName>
        <fullName evidence="1">Uncharacterized protein</fullName>
    </submittedName>
</protein>
<evidence type="ECO:0000313" key="1">
    <source>
        <dbReference type="EMBL" id="OMP05439.1"/>
    </source>
</evidence>
<proteinExistence type="predicted"/>
<gene>
    <name evidence="1" type="ORF">COLO4_08853</name>
</gene>
<comment type="caution">
    <text evidence="1">The sequence shown here is derived from an EMBL/GenBank/DDBJ whole genome shotgun (WGS) entry which is preliminary data.</text>
</comment>